<dbReference type="PANTHER" id="PTHR38013">
    <property type="entry name" value="GLYCOPROTEIN/POLYSACCHARIDE METABOLISM"/>
    <property type="match status" value="1"/>
</dbReference>
<proteinExistence type="predicted"/>
<dbReference type="InterPro" id="IPR039366">
    <property type="entry name" value="Pilotin"/>
</dbReference>
<evidence type="ECO:0000313" key="6">
    <source>
        <dbReference type="EMBL" id="GGB96363.1"/>
    </source>
</evidence>
<reference evidence="6" key="2">
    <citation type="submission" date="2020-09" db="EMBL/GenBank/DDBJ databases">
        <authorList>
            <person name="Sun Q."/>
            <person name="Sedlacek I."/>
        </authorList>
    </citation>
    <scope>NUCLEOTIDE SEQUENCE</scope>
    <source>
        <strain evidence="6">CCM 7086</strain>
    </source>
</reference>
<evidence type="ECO:0000256" key="1">
    <source>
        <dbReference type="ARBA" id="ARBA00022729"/>
    </source>
</evidence>
<dbReference type="InterPro" id="IPR053196">
    <property type="entry name" value="Lipoprotein_YbaY-like"/>
</dbReference>
<dbReference type="EMBL" id="BMCG01000001">
    <property type="protein sequence ID" value="GGB96363.1"/>
    <property type="molecule type" value="Genomic_DNA"/>
</dbReference>
<evidence type="ECO:0000256" key="3">
    <source>
        <dbReference type="ARBA" id="ARBA00023139"/>
    </source>
</evidence>
<dbReference type="Gene3D" id="2.40.128.200">
    <property type="match status" value="1"/>
</dbReference>
<dbReference type="InterPro" id="IPR018660">
    <property type="entry name" value="MliC"/>
</dbReference>
<sequence length="239" mass="25942">MTMTFSRAIALLLATALLAGCGSFFKKKPEIALSGHLTGSVTYRERVALPPDAKVIVSLEDETRPESSGEFIAQQVIEPKEQVPVAFDLRYVPAAIDLGHRYAVSAAIIDGNEQLLWSTDESIPVDFAQQDKPIPVTVNRMLTPVAAPVPAPKAPVPFKCDEIGLIARFSEGVVELSLPGDRKVNLPQVVSASGARYTDGSTLFWNKGDEAQFEMNGRKYTGCRIDREPAPEKPAASFK</sequence>
<reference evidence="6" key="1">
    <citation type="journal article" date="2014" name="Int. J. Syst. Evol. Microbiol.">
        <title>Complete genome sequence of Corynebacterium casei LMG S-19264T (=DSM 44701T), isolated from a smear-ripened cheese.</title>
        <authorList>
            <consortium name="US DOE Joint Genome Institute (JGI-PGF)"/>
            <person name="Walter F."/>
            <person name="Albersmeier A."/>
            <person name="Kalinowski J."/>
            <person name="Ruckert C."/>
        </authorList>
    </citation>
    <scope>NUCLEOTIDE SEQUENCE</scope>
    <source>
        <strain evidence="6">CCM 7086</strain>
    </source>
</reference>
<keyword evidence="4" id="KW-0449">Lipoprotein</keyword>
<protein>
    <recommendedName>
        <fullName evidence="5">C-type lysozyme inhibitor domain-containing protein</fullName>
    </recommendedName>
</protein>
<dbReference type="InterPro" id="IPR036328">
    <property type="entry name" value="MliC_sf"/>
</dbReference>
<feature type="domain" description="C-type lysozyme inhibitor" evidence="5">
    <location>
        <begin position="158"/>
        <end position="220"/>
    </location>
</feature>
<dbReference type="RefSeq" id="WP_188394313.1">
    <property type="nucleotide sequence ID" value="NZ_BMCG01000001.1"/>
</dbReference>
<evidence type="ECO:0000256" key="2">
    <source>
        <dbReference type="ARBA" id="ARBA00023136"/>
    </source>
</evidence>
<keyword evidence="3" id="KW-0564">Palmitate</keyword>
<dbReference type="PANTHER" id="PTHR38013:SF1">
    <property type="entry name" value="GLYCOPROTEIN_POLYSACCHARIDE METABOLISM"/>
    <property type="match status" value="1"/>
</dbReference>
<evidence type="ECO:0000259" key="5">
    <source>
        <dbReference type="Pfam" id="PF09864"/>
    </source>
</evidence>
<gene>
    <name evidence="6" type="ORF">GCM10007205_02060</name>
</gene>
<keyword evidence="7" id="KW-1185">Reference proteome</keyword>
<name>A0A8J2UJU9_9BURK</name>
<accession>A0A8J2UJU9</accession>
<dbReference type="PROSITE" id="PS51257">
    <property type="entry name" value="PROKAR_LIPOPROTEIN"/>
    <property type="match status" value="1"/>
</dbReference>
<evidence type="ECO:0000256" key="4">
    <source>
        <dbReference type="ARBA" id="ARBA00023288"/>
    </source>
</evidence>
<dbReference type="SUPFAM" id="SSF141488">
    <property type="entry name" value="YdhA-like"/>
    <property type="match status" value="1"/>
</dbReference>
<comment type="caution">
    <text evidence="6">The sequence shown here is derived from an EMBL/GenBank/DDBJ whole genome shotgun (WGS) entry which is preliminary data.</text>
</comment>
<evidence type="ECO:0000313" key="7">
    <source>
        <dbReference type="Proteomes" id="UP000620266"/>
    </source>
</evidence>
<keyword evidence="1" id="KW-0732">Signal</keyword>
<dbReference type="Pfam" id="PF09619">
    <property type="entry name" value="YscW"/>
    <property type="match status" value="1"/>
</dbReference>
<organism evidence="6 7">
    <name type="scientific">Oxalicibacterium flavum</name>
    <dbReference type="NCBI Taxonomy" id="179467"/>
    <lineage>
        <taxon>Bacteria</taxon>
        <taxon>Pseudomonadati</taxon>
        <taxon>Pseudomonadota</taxon>
        <taxon>Betaproteobacteria</taxon>
        <taxon>Burkholderiales</taxon>
        <taxon>Oxalobacteraceae</taxon>
        <taxon>Oxalicibacterium</taxon>
    </lineage>
</organism>
<keyword evidence="2" id="KW-0472">Membrane</keyword>
<dbReference type="Pfam" id="PF09864">
    <property type="entry name" value="MliC"/>
    <property type="match status" value="1"/>
</dbReference>
<dbReference type="Proteomes" id="UP000620266">
    <property type="component" value="Unassembled WGS sequence"/>
</dbReference>
<dbReference type="AlphaFoldDB" id="A0A8J2UJU9"/>